<evidence type="ECO:0000313" key="6">
    <source>
        <dbReference type="Proteomes" id="UP000006320"/>
    </source>
</evidence>
<dbReference type="InterPro" id="IPR000160">
    <property type="entry name" value="GGDEF_dom"/>
</dbReference>
<protein>
    <recommendedName>
        <fullName evidence="1">diguanylate cyclase</fullName>
        <ecNumber evidence="1">2.7.7.65</ecNumber>
    </recommendedName>
</protein>
<feature type="domain" description="GGDEF" evidence="4">
    <location>
        <begin position="262"/>
        <end position="393"/>
    </location>
</feature>
<keyword evidence="3" id="KW-0472">Membrane</keyword>
<gene>
    <name evidence="5" type="ORF">GCHA_3571</name>
</gene>
<name>A0AAV3V3V0_9ALTE</name>
<reference evidence="5 6" key="1">
    <citation type="journal article" date="2017" name="Antonie Van Leeuwenhoek">
        <title>Rhizobium rhizosphaerae sp. nov., a novel species isolated from rice rhizosphere.</title>
        <authorList>
            <person name="Zhao J.J."/>
            <person name="Zhang J."/>
            <person name="Zhang R.J."/>
            <person name="Zhang C.W."/>
            <person name="Yin H.Q."/>
            <person name="Zhang X.X."/>
        </authorList>
    </citation>
    <scope>NUCLEOTIDE SEQUENCE [LARGE SCALE GENOMIC DNA]</scope>
    <source>
        <strain evidence="5 6">S18K6</strain>
    </source>
</reference>
<dbReference type="InterPro" id="IPR050469">
    <property type="entry name" value="Diguanylate_Cyclase"/>
</dbReference>
<comment type="catalytic activity">
    <reaction evidence="2">
        <text>2 GTP = 3',3'-c-di-GMP + 2 diphosphate</text>
        <dbReference type="Rhea" id="RHEA:24898"/>
        <dbReference type="ChEBI" id="CHEBI:33019"/>
        <dbReference type="ChEBI" id="CHEBI:37565"/>
        <dbReference type="ChEBI" id="CHEBI:58805"/>
        <dbReference type="EC" id="2.7.7.65"/>
    </reaction>
</comment>
<accession>A0AAV3V3V0</accession>
<sequence length="393" mass="43678">MAAIFTKYNRPGCIQGAMLTSIVYLLLGGLLAIFVHITLEKVIQAQANVAQEANISGQQRMLLQRASLFATAYLYSEDIAAKQTSLQALGTMQANHQLLLEPHYSALKNGLASPLSPELQALYFTSDNNVSDQLNAFGEQIYYALNLQVKQGDTKLDAKALMEMAYTPLLNSLNEVAYEYESQDNERMSTLKLTQFVVFWLIVAIMVIGFIVIILNAKKQRKNLAISKILNVNSEQTKPMFNRKAFELSASKLIATARRHNETMSILAFDIDRFSRILTHQGHDVAEDVLSHVAQGLLTISRESDYLGRVADDKFVLLLPKTSAAQALCLANKIRAFFNDMQVHDVPNGIHVSVSIGVTELEKEDSMLQHIISRADNALRGKENQGNARVCMA</sequence>
<dbReference type="Pfam" id="PF00990">
    <property type="entry name" value="GGDEF"/>
    <property type="match status" value="1"/>
</dbReference>
<comment type="caution">
    <text evidence="5">The sequence shown here is derived from an EMBL/GenBank/DDBJ whole genome shotgun (WGS) entry which is preliminary data.</text>
</comment>
<dbReference type="Proteomes" id="UP000006320">
    <property type="component" value="Unassembled WGS sequence"/>
</dbReference>
<dbReference type="PANTHER" id="PTHR45138">
    <property type="entry name" value="REGULATORY COMPONENTS OF SENSORY TRANSDUCTION SYSTEM"/>
    <property type="match status" value="1"/>
</dbReference>
<feature type="transmembrane region" description="Helical" evidence="3">
    <location>
        <begin position="197"/>
        <end position="217"/>
    </location>
</feature>
<dbReference type="EC" id="2.7.7.65" evidence="1"/>
<evidence type="ECO:0000259" key="4">
    <source>
        <dbReference type="PROSITE" id="PS50887"/>
    </source>
</evidence>
<evidence type="ECO:0000313" key="5">
    <source>
        <dbReference type="EMBL" id="GAC11501.1"/>
    </source>
</evidence>
<dbReference type="SUPFAM" id="SSF55073">
    <property type="entry name" value="Nucleotide cyclase"/>
    <property type="match status" value="1"/>
</dbReference>
<evidence type="ECO:0000256" key="1">
    <source>
        <dbReference type="ARBA" id="ARBA00012528"/>
    </source>
</evidence>
<dbReference type="InterPro" id="IPR043128">
    <property type="entry name" value="Rev_trsase/Diguanyl_cyclase"/>
</dbReference>
<dbReference type="SMART" id="SM00267">
    <property type="entry name" value="GGDEF"/>
    <property type="match status" value="1"/>
</dbReference>
<dbReference type="InterPro" id="IPR029787">
    <property type="entry name" value="Nucleotide_cyclase"/>
</dbReference>
<evidence type="ECO:0000256" key="3">
    <source>
        <dbReference type="SAM" id="Phobius"/>
    </source>
</evidence>
<feature type="transmembrane region" description="Helical" evidence="3">
    <location>
        <begin position="21"/>
        <end position="39"/>
    </location>
</feature>
<dbReference type="Gene3D" id="3.30.70.270">
    <property type="match status" value="1"/>
</dbReference>
<dbReference type="CDD" id="cd01949">
    <property type="entry name" value="GGDEF"/>
    <property type="match status" value="1"/>
</dbReference>
<dbReference type="NCBIfam" id="TIGR00254">
    <property type="entry name" value="GGDEF"/>
    <property type="match status" value="1"/>
</dbReference>
<proteinExistence type="predicted"/>
<dbReference type="AlphaFoldDB" id="A0AAV3V3V0"/>
<dbReference type="PROSITE" id="PS50887">
    <property type="entry name" value="GGDEF"/>
    <property type="match status" value="1"/>
</dbReference>
<evidence type="ECO:0000256" key="2">
    <source>
        <dbReference type="ARBA" id="ARBA00034247"/>
    </source>
</evidence>
<keyword evidence="3" id="KW-1133">Transmembrane helix</keyword>
<keyword evidence="3" id="KW-0812">Transmembrane</keyword>
<dbReference type="PANTHER" id="PTHR45138:SF9">
    <property type="entry name" value="DIGUANYLATE CYCLASE DGCM-RELATED"/>
    <property type="match status" value="1"/>
</dbReference>
<dbReference type="EMBL" id="BAEM01000043">
    <property type="protein sequence ID" value="GAC11501.1"/>
    <property type="molecule type" value="Genomic_DNA"/>
</dbReference>
<organism evidence="5 6">
    <name type="scientific">Paraglaciecola chathamensis S18K6</name>
    <dbReference type="NCBI Taxonomy" id="1127672"/>
    <lineage>
        <taxon>Bacteria</taxon>
        <taxon>Pseudomonadati</taxon>
        <taxon>Pseudomonadota</taxon>
        <taxon>Gammaproteobacteria</taxon>
        <taxon>Alteromonadales</taxon>
        <taxon>Alteromonadaceae</taxon>
        <taxon>Paraglaciecola</taxon>
    </lineage>
</organism>
<dbReference type="GO" id="GO:0052621">
    <property type="term" value="F:diguanylate cyclase activity"/>
    <property type="evidence" value="ECO:0007669"/>
    <property type="project" value="UniProtKB-EC"/>
</dbReference>